<keyword evidence="2" id="KW-1185">Reference proteome</keyword>
<name>A0A7W9HDT7_9PSEU</name>
<comment type="caution">
    <text evidence="1">The sequence shown here is derived from an EMBL/GenBank/DDBJ whole genome shotgun (WGS) entry which is preliminary data.</text>
</comment>
<reference evidence="1 2" key="1">
    <citation type="submission" date="2020-08" db="EMBL/GenBank/DDBJ databases">
        <title>Sequencing the genomes of 1000 actinobacteria strains.</title>
        <authorList>
            <person name="Klenk H.-P."/>
        </authorList>
    </citation>
    <scope>NUCLEOTIDE SEQUENCE [LARGE SCALE GENOMIC DNA]</scope>
    <source>
        <strain evidence="1 2">DSM 45486</strain>
    </source>
</reference>
<dbReference type="EMBL" id="JACHMO010000001">
    <property type="protein sequence ID" value="MBB5800360.1"/>
    <property type="molecule type" value="Genomic_DNA"/>
</dbReference>
<gene>
    <name evidence="1" type="ORF">F4560_000128</name>
</gene>
<accession>A0A7W9HDT7</accession>
<sequence>MTKLDTTTYTEMPWRIHEITDDDFRVEDAWAFRTPGAGPDDFPVMLAAMRAGGSIAKQSWPVRFLFTARWKLGALMGWDKPSDGFGDRVASLRDHMPEDLRDAPRGHDSAVMPLKAVYELHNESARELANKTVHTVMHLGWAEGKDGDHELRMTVLVKPNGRFGRIYMAAIAPFRYIVIYPMLTRRWERAWRERDAAV</sequence>
<proteinExistence type="predicted"/>
<dbReference type="AlphaFoldDB" id="A0A7W9HDT7"/>
<organism evidence="1 2">
    <name type="scientific">Saccharothrix ecbatanensis</name>
    <dbReference type="NCBI Taxonomy" id="1105145"/>
    <lineage>
        <taxon>Bacteria</taxon>
        <taxon>Bacillati</taxon>
        <taxon>Actinomycetota</taxon>
        <taxon>Actinomycetes</taxon>
        <taxon>Pseudonocardiales</taxon>
        <taxon>Pseudonocardiaceae</taxon>
        <taxon>Saccharothrix</taxon>
    </lineage>
</organism>
<dbReference type="RefSeq" id="WP_184914719.1">
    <property type="nucleotide sequence ID" value="NZ_JACHMO010000001.1"/>
</dbReference>
<evidence type="ECO:0000313" key="2">
    <source>
        <dbReference type="Proteomes" id="UP000552097"/>
    </source>
</evidence>
<dbReference type="Proteomes" id="UP000552097">
    <property type="component" value="Unassembled WGS sequence"/>
</dbReference>
<protein>
    <recommendedName>
        <fullName evidence="3">DUF2867 domain-containing protein</fullName>
    </recommendedName>
</protein>
<evidence type="ECO:0000313" key="1">
    <source>
        <dbReference type="EMBL" id="MBB5800360.1"/>
    </source>
</evidence>
<evidence type="ECO:0008006" key="3">
    <source>
        <dbReference type="Google" id="ProtNLM"/>
    </source>
</evidence>
<dbReference type="InterPro" id="IPR021295">
    <property type="entry name" value="DUF2867"/>
</dbReference>
<dbReference type="Pfam" id="PF11066">
    <property type="entry name" value="DUF2867"/>
    <property type="match status" value="1"/>
</dbReference>